<keyword evidence="3" id="KW-1185">Reference proteome</keyword>
<dbReference type="AlphaFoldDB" id="A0A0F7U584"/>
<feature type="compositionally biased region" description="Polar residues" evidence="1">
    <location>
        <begin position="1"/>
        <end position="16"/>
    </location>
</feature>
<evidence type="ECO:0000313" key="2">
    <source>
        <dbReference type="EMBL" id="CEJ62582.1"/>
    </source>
</evidence>
<name>A0A0F7U584_PENBI</name>
<dbReference type="STRING" id="104259.A0A0F7U584"/>
<organism evidence="2 3">
    <name type="scientific">Penicillium brasilianum</name>
    <dbReference type="NCBI Taxonomy" id="104259"/>
    <lineage>
        <taxon>Eukaryota</taxon>
        <taxon>Fungi</taxon>
        <taxon>Dikarya</taxon>
        <taxon>Ascomycota</taxon>
        <taxon>Pezizomycotina</taxon>
        <taxon>Eurotiomycetes</taxon>
        <taxon>Eurotiomycetidae</taxon>
        <taxon>Eurotiales</taxon>
        <taxon>Aspergillaceae</taxon>
        <taxon>Penicillium</taxon>
    </lineage>
</organism>
<sequence>MSSSKRPLSSPTFQSSKRQHVHREANGELPEQIHDQPPEKIISAGGNKAPATSASLTTEFDYILRYHSSLAAPIVGLLDLYLCLWKCYVVDSALKIRLEKEQRLLQRSIEWLTTECDVLRQCCNDQALELFGRRQAVAALNDGIVEVLKASEKRAFSVIELK</sequence>
<reference evidence="3" key="1">
    <citation type="journal article" date="2015" name="Genome Announc.">
        <title>Draft genome sequence of the fungus Penicillium brasilianum MG11.</title>
        <authorList>
            <person name="Horn F."/>
            <person name="Linde J."/>
            <person name="Mattern D.J."/>
            <person name="Walther G."/>
            <person name="Guthke R."/>
            <person name="Brakhage A.A."/>
            <person name="Valiante V."/>
        </authorList>
    </citation>
    <scope>NUCLEOTIDE SEQUENCE [LARGE SCALE GENOMIC DNA]</scope>
    <source>
        <strain evidence="3">MG11</strain>
    </source>
</reference>
<dbReference type="OrthoDB" id="4367900at2759"/>
<dbReference type="Proteomes" id="UP000042958">
    <property type="component" value="Unassembled WGS sequence"/>
</dbReference>
<evidence type="ECO:0000313" key="3">
    <source>
        <dbReference type="Proteomes" id="UP000042958"/>
    </source>
</evidence>
<proteinExistence type="predicted"/>
<evidence type="ECO:0000256" key="1">
    <source>
        <dbReference type="SAM" id="MobiDB-lite"/>
    </source>
</evidence>
<feature type="compositionally biased region" description="Basic and acidic residues" evidence="1">
    <location>
        <begin position="22"/>
        <end position="38"/>
    </location>
</feature>
<feature type="region of interest" description="Disordered" evidence="1">
    <location>
        <begin position="1"/>
        <end position="50"/>
    </location>
</feature>
<dbReference type="EMBL" id="CDHK01000018">
    <property type="protein sequence ID" value="CEJ62582.1"/>
    <property type="molecule type" value="Genomic_DNA"/>
</dbReference>
<accession>A0A0F7U584</accession>
<gene>
    <name evidence="2" type="ORF">PMG11_11079</name>
</gene>
<protein>
    <submittedName>
        <fullName evidence="2">Uncharacterized protein</fullName>
    </submittedName>
</protein>